<organism evidence="1 2">
    <name type="scientific">Copranaerobaculum intestinale</name>
    <dbReference type="NCBI Taxonomy" id="2692629"/>
    <lineage>
        <taxon>Bacteria</taxon>
        <taxon>Bacillati</taxon>
        <taxon>Bacillota</taxon>
        <taxon>Erysipelotrichia</taxon>
        <taxon>Erysipelotrichales</taxon>
        <taxon>Erysipelotrichaceae</taxon>
        <taxon>Copranaerobaculum</taxon>
    </lineage>
</organism>
<proteinExistence type="predicted"/>
<reference evidence="1 2" key="2">
    <citation type="submission" date="2020-01" db="EMBL/GenBank/DDBJ databases">
        <title>Clostridiaceae sp. nov. isolated from the gut of human by culturomics.</title>
        <authorList>
            <person name="Chang Y."/>
        </authorList>
    </citation>
    <scope>NUCLEOTIDE SEQUENCE [LARGE SCALE GENOMIC DNA]</scope>
    <source>
        <strain evidence="1 2">DONG20-135</strain>
    </source>
</reference>
<gene>
    <name evidence="1" type="ORF">GSF08_10220</name>
</gene>
<name>A0A6N8UCZ0_9FIRM</name>
<protein>
    <submittedName>
        <fullName evidence="1">Uncharacterized protein</fullName>
    </submittedName>
</protein>
<reference evidence="1 2" key="1">
    <citation type="submission" date="2019-12" db="EMBL/GenBank/DDBJ databases">
        <authorList>
            <person name="Yang R."/>
        </authorList>
    </citation>
    <scope>NUCLEOTIDE SEQUENCE [LARGE SCALE GENOMIC DNA]</scope>
    <source>
        <strain evidence="1 2">DONG20-135</strain>
    </source>
</reference>
<dbReference type="Proteomes" id="UP000434036">
    <property type="component" value="Unassembled WGS sequence"/>
</dbReference>
<dbReference type="AlphaFoldDB" id="A0A6N8UCZ0"/>
<accession>A0A6N8UCZ0</accession>
<dbReference type="EMBL" id="WUUQ01000005">
    <property type="protein sequence ID" value="MXQ74299.1"/>
    <property type="molecule type" value="Genomic_DNA"/>
</dbReference>
<comment type="caution">
    <text evidence="1">The sequence shown here is derived from an EMBL/GenBank/DDBJ whole genome shotgun (WGS) entry which is preliminary data.</text>
</comment>
<evidence type="ECO:0000313" key="1">
    <source>
        <dbReference type="EMBL" id="MXQ74299.1"/>
    </source>
</evidence>
<keyword evidence="2" id="KW-1185">Reference proteome</keyword>
<sequence>MSVDRKIKKAIMEIALNPLLNHRDKNRKRTARNVMELGLSLRVRPMEIQEYDRLYEELLILLLSADKDTILEWMLDHF</sequence>
<evidence type="ECO:0000313" key="2">
    <source>
        <dbReference type="Proteomes" id="UP000434036"/>
    </source>
</evidence>